<evidence type="ECO:0000256" key="7">
    <source>
        <dbReference type="ARBA" id="ARBA00022833"/>
    </source>
</evidence>
<evidence type="ECO:0000256" key="4">
    <source>
        <dbReference type="ARBA" id="ARBA00022679"/>
    </source>
</evidence>
<gene>
    <name evidence="13" type="ORF">BJ994_001166</name>
</gene>
<dbReference type="InterPro" id="IPR003730">
    <property type="entry name" value="Cu_polyphenol_OxRdtase"/>
</dbReference>
<keyword evidence="6" id="KW-0378">Hydrolase</keyword>
<dbReference type="SUPFAM" id="SSF64438">
    <property type="entry name" value="CNF1/YfiH-like putative cysteine hydrolases"/>
    <property type="match status" value="1"/>
</dbReference>
<evidence type="ECO:0000256" key="1">
    <source>
        <dbReference type="ARBA" id="ARBA00000553"/>
    </source>
</evidence>
<comment type="caution">
    <text evidence="13">The sequence shown here is derived from an EMBL/GenBank/DDBJ whole genome shotgun (WGS) entry which is preliminary data.</text>
</comment>
<comment type="catalytic activity">
    <reaction evidence="1">
        <text>inosine + phosphate = alpha-D-ribose 1-phosphate + hypoxanthine</text>
        <dbReference type="Rhea" id="RHEA:27646"/>
        <dbReference type="ChEBI" id="CHEBI:17368"/>
        <dbReference type="ChEBI" id="CHEBI:17596"/>
        <dbReference type="ChEBI" id="CHEBI:43474"/>
        <dbReference type="ChEBI" id="CHEBI:57720"/>
        <dbReference type="EC" id="2.4.2.1"/>
    </reaction>
    <physiologicalReaction direction="left-to-right" evidence="1">
        <dbReference type="Rhea" id="RHEA:27647"/>
    </physiologicalReaction>
</comment>
<dbReference type="RefSeq" id="WP_167992436.1">
    <property type="nucleotide sequence ID" value="NZ_JAATJL010000001.1"/>
</dbReference>
<evidence type="ECO:0000256" key="11">
    <source>
        <dbReference type="ARBA" id="ARBA00049893"/>
    </source>
</evidence>
<keyword evidence="8" id="KW-0186">Copper</keyword>
<reference evidence="13 14" key="1">
    <citation type="submission" date="2020-03" db="EMBL/GenBank/DDBJ databases">
        <title>Sequencing the genomes of 1000 actinobacteria strains.</title>
        <authorList>
            <person name="Klenk H.-P."/>
        </authorList>
    </citation>
    <scope>NUCLEOTIDE SEQUENCE [LARGE SCALE GENOMIC DNA]</scope>
    <source>
        <strain evidence="13 14">DSM 16403</strain>
    </source>
</reference>
<evidence type="ECO:0000313" key="13">
    <source>
        <dbReference type="EMBL" id="NJC22090.1"/>
    </source>
</evidence>
<dbReference type="InterPro" id="IPR011324">
    <property type="entry name" value="Cytotoxic_necrot_fac-like_cat"/>
</dbReference>
<proteinExistence type="inferred from homology"/>
<evidence type="ECO:0000256" key="6">
    <source>
        <dbReference type="ARBA" id="ARBA00022801"/>
    </source>
</evidence>
<organism evidence="13 14">
    <name type="scientific">Arthrobacter pigmenti</name>
    <dbReference type="NCBI Taxonomy" id="271432"/>
    <lineage>
        <taxon>Bacteria</taxon>
        <taxon>Bacillati</taxon>
        <taxon>Actinomycetota</taxon>
        <taxon>Actinomycetes</taxon>
        <taxon>Micrococcales</taxon>
        <taxon>Micrococcaceae</taxon>
        <taxon>Arthrobacter</taxon>
    </lineage>
</organism>
<comment type="catalytic activity">
    <reaction evidence="11">
        <text>S-methyl-5'-thioadenosine + phosphate = 5-(methylsulfanyl)-alpha-D-ribose 1-phosphate + adenine</text>
        <dbReference type="Rhea" id="RHEA:11852"/>
        <dbReference type="ChEBI" id="CHEBI:16708"/>
        <dbReference type="ChEBI" id="CHEBI:17509"/>
        <dbReference type="ChEBI" id="CHEBI:43474"/>
        <dbReference type="ChEBI" id="CHEBI:58533"/>
        <dbReference type="EC" id="2.4.2.28"/>
    </reaction>
    <physiologicalReaction direction="left-to-right" evidence="11">
        <dbReference type="Rhea" id="RHEA:11853"/>
    </physiologicalReaction>
</comment>
<dbReference type="Gene3D" id="3.60.140.10">
    <property type="entry name" value="CNF1/YfiH-like putative cysteine hydrolases"/>
    <property type="match status" value="1"/>
</dbReference>
<dbReference type="GO" id="GO:0005507">
    <property type="term" value="F:copper ion binding"/>
    <property type="evidence" value="ECO:0007669"/>
    <property type="project" value="TreeGrafter"/>
</dbReference>
<comment type="similarity">
    <text evidence="3">Belongs to the purine nucleoside phosphorylase YfiH/LACC1 family.</text>
</comment>
<keyword evidence="7" id="KW-0862">Zinc</keyword>
<feature type="chain" id="PRO_5039409027" description="Purine nucleoside phosphorylase" evidence="12">
    <location>
        <begin position="21"/>
        <end position="237"/>
    </location>
</feature>
<accession>A0A846RK96</accession>
<dbReference type="AlphaFoldDB" id="A0A846RK96"/>
<name>A0A846RK96_9MICC</name>
<evidence type="ECO:0000256" key="10">
    <source>
        <dbReference type="ARBA" id="ARBA00048968"/>
    </source>
</evidence>
<comment type="catalytic activity">
    <reaction evidence="9">
        <text>adenosine + H2O + H(+) = inosine + NH4(+)</text>
        <dbReference type="Rhea" id="RHEA:24408"/>
        <dbReference type="ChEBI" id="CHEBI:15377"/>
        <dbReference type="ChEBI" id="CHEBI:15378"/>
        <dbReference type="ChEBI" id="CHEBI:16335"/>
        <dbReference type="ChEBI" id="CHEBI:17596"/>
        <dbReference type="ChEBI" id="CHEBI:28938"/>
        <dbReference type="EC" id="3.5.4.4"/>
    </reaction>
    <physiologicalReaction direction="left-to-right" evidence="9">
        <dbReference type="Rhea" id="RHEA:24409"/>
    </physiologicalReaction>
</comment>
<dbReference type="Pfam" id="PF02578">
    <property type="entry name" value="Cu-oxidase_4"/>
    <property type="match status" value="1"/>
</dbReference>
<keyword evidence="5" id="KW-0479">Metal-binding</keyword>
<dbReference type="Proteomes" id="UP000547458">
    <property type="component" value="Unassembled WGS sequence"/>
</dbReference>
<sequence>MFFWTSLAAAGVRIAFTSRAAGNLATHVGDDPERSARNRSVLESGMGIAPGSLRFMNQTHSTIVAQVVCGVPDADALVSPAGSEALAVLVADCVPVVLVGVDSHGAASTAVVHAGRKGVEGNIAGRAVSSLRESGAETVNAWIGPSVCGACYEVPAELRARVAGAVPSTFSTTSWGTPALDLPTGVRTQLGAAGALVQELGPAPSHLCSLENDELFSHRAVGRGRPVGRMAGLVWQA</sequence>
<comment type="catalytic activity">
    <reaction evidence="10">
        <text>adenosine + phosphate = alpha-D-ribose 1-phosphate + adenine</text>
        <dbReference type="Rhea" id="RHEA:27642"/>
        <dbReference type="ChEBI" id="CHEBI:16335"/>
        <dbReference type="ChEBI" id="CHEBI:16708"/>
        <dbReference type="ChEBI" id="CHEBI:43474"/>
        <dbReference type="ChEBI" id="CHEBI:57720"/>
        <dbReference type="EC" id="2.4.2.1"/>
    </reaction>
    <physiologicalReaction direction="left-to-right" evidence="10">
        <dbReference type="Rhea" id="RHEA:27643"/>
    </physiologicalReaction>
</comment>
<dbReference type="PANTHER" id="PTHR30616">
    <property type="entry name" value="UNCHARACTERIZED PROTEIN YFIH"/>
    <property type="match status" value="1"/>
</dbReference>
<dbReference type="InterPro" id="IPR038371">
    <property type="entry name" value="Cu_polyphenol_OxRdtase_sf"/>
</dbReference>
<keyword evidence="4" id="KW-0808">Transferase</keyword>
<evidence type="ECO:0000256" key="5">
    <source>
        <dbReference type="ARBA" id="ARBA00022723"/>
    </source>
</evidence>
<evidence type="ECO:0008006" key="15">
    <source>
        <dbReference type="Google" id="ProtNLM"/>
    </source>
</evidence>
<keyword evidence="14" id="KW-1185">Reference proteome</keyword>
<evidence type="ECO:0000256" key="2">
    <source>
        <dbReference type="ARBA" id="ARBA00003215"/>
    </source>
</evidence>
<evidence type="ECO:0000256" key="12">
    <source>
        <dbReference type="SAM" id="SignalP"/>
    </source>
</evidence>
<comment type="function">
    <text evidence="2">Purine nucleoside enzyme that catalyzes the phosphorolysis of adenosine and inosine nucleosides, yielding D-ribose 1-phosphate and the respective free bases, adenine and hypoxanthine. Also catalyzes the phosphorolysis of S-methyl-5'-thioadenosine into adenine and S-methyl-5-thio-alpha-D-ribose 1-phosphate. Also has adenosine deaminase activity.</text>
</comment>
<keyword evidence="12" id="KW-0732">Signal</keyword>
<evidence type="ECO:0000313" key="14">
    <source>
        <dbReference type="Proteomes" id="UP000547458"/>
    </source>
</evidence>
<dbReference type="GO" id="GO:0016787">
    <property type="term" value="F:hydrolase activity"/>
    <property type="evidence" value="ECO:0007669"/>
    <property type="project" value="UniProtKB-KW"/>
</dbReference>
<feature type="signal peptide" evidence="12">
    <location>
        <begin position="1"/>
        <end position="20"/>
    </location>
</feature>
<dbReference type="GO" id="GO:0017061">
    <property type="term" value="F:S-methyl-5-thioadenosine phosphorylase activity"/>
    <property type="evidence" value="ECO:0007669"/>
    <property type="project" value="UniProtKB-EC"/>
</dbReference>
<protein>
    <recommendedName>
        <fullName evidence="15">Purine nucleoside phosphorylase</fullName>
    </recommendedName>
</protein>
<evidence type="ECO:0000256" key="3">
    <source>
        <dbReference type="ARBA" id="ARBA00007353"/>
    </source>
</evidence>
<evidence type="ECO:0000256" key="8">
    <source>
        <dbReference type="ARBA" id="ARBA00023008"/>
    </source>
</evidence>
<dbReference type="EMBL" id="JAATJL010000001">
    <property type="protein sequence ID" value="NJC22090.1"/>
    <property type="molecule type" value="Genomic_DNA"/>
</dbReference>
<dbReference type="PANTHER" id="PTHR30616:SF2">
    <property type="entry name" value="PURINE NUCLEOSIDE PHOSPHORYLASE LACC1"/>
    <property type="match status" value="1"/>
</dbReference>
<evidence type="ECO:0000256" key="9">
    <source>
        <dbReference type="ARBA" id="ARBA00047989"/>
    </source>
</evidence>
<dbReference type="CDD" id="cd16833">
    <property type="entry name" value="YfiH"/>
    <property type="match status" value="1"/>
</dbReference>